<keyword evidence="9" id="KW-1185">Reference proteome</keyword>
<organism evidence="9 10">
    <name type="scientific">Galendromus occidentalis</name>
    <name type="common">western predatory mite</name>
    <dbReference type="NCBI Taxonomy" id="34638"/>
    <lineage>
        <taxon>Eukaryota</taxon>
        <taxon>Metazoa</taxon>
        <taxon>Ecdysozoa</taxon>
        <taxon>Arthropoda</taxon>
        <taxon>Chelicerata</taxon>
        <taxon>Arachnida</taxon>
        <taxon>Acari</taxon>
        <taxon>Parasitiformes</taxon>
        <taxon>Mesostigmata</taxon>
        <taxon>Gamasina</taxon>
        <taxon>Phytoseioidea</taxon>
        <taxon>Phytoseiidae</taxon>
        <taxon>Typhlodrominae</taxon>
        <taxon>Galendromus</taxon>
    </lineage>
</organism>
<feature type="chain" id="PRO_5042598357" description="carbonic anhydrase" evidence="7">
    <location>
        <begin position="21"/>
        <end position="294"/>
    </location>
</feature>
<dbReference type="Gene3D" id="3.10.200.10">
    <property type="entry name" value="Alpha carbonic anhydrase"/>
    <property type="match status" value="1"/>
</dbReference>
<name>A0AAJ7SG94_9ACAR</name>
<dbReference type="GO" id="GO:0008270">
    <property type="term" value="F:zinc ion binding"/>
    <property type="evidence" value="ECO:0007669"/>
    <property type="project" value="InterPro"/>
</dbReference>
<dbReference type="GeneID" id="100908218"/>
<dbReference type="InterPro" id="IPR036398">
    <property type="entry name" value="CA_dom_sf"/>
</dbReference>
<evidence type="ECO:0000256" key="6">
    <source>
        <dbReference type="ARBA" id="ARBA00048348"/>
    </source>
</evidence>
<accession>A0AAJ7SG94</accession>
<protein>
    <recommendedName>
        <fullName evidence="2">carbonic anhydrase</fullName>
        <ecNumber evidence="2">4.2.1.1</ecNumber>
    </recommendedName>
</protein>
<evidence type="ECO:0000313" key="10">
    <source>
        <dbReference type="RefSeq" id="XP_028967212.1"/>
    </source>
</evidence>
<feature type="signal peptide" evidence="7">
    <location>
        <begin position="1"/>
        <end position="20"/>
    </location>
</feature>
<dbReference type="SUPFAM" id="SSF51069">
    <property type="entry name" value="Carbonic anhydrase"/>
    <property type="match status" value="1"/>
</dbReference>
<dbReference type="PANTHER" id="PTHR18952:SF265">
    <property type="entry name" value="CARBONIC ANHYDRASE"/>
    <property type="match status" value="1"/>
</dbReference>
<comment type="catalytic activity">
    <reaction evidence="6">
        <text>hydrogencarbonate + H(+) = CO2 + H2O</text>
        <dbReference type="Rhea" id="RHEA:10748"/>
        <dbReference type="ChEBI" id="CHEBI:15377"/>
        <dbReference type="ChEBI" id="CHEBI:15378"/>
        <dbReference type="ChEBI" id="CHEBI:16526"/>
        <dbReference type="ChEBI" id="CHEBI:17544"/>
        <dbReference type="EC" id="4.2.1.1"/>
    </reaction>
</comment>
<dbReference type="SMART" id="SM01057">
    <property type="entry name" value="Carb_anhydrase"/>
    <property type="match status" value="1"/>
</dbReference>
<dbReference type="AlphaFoldDB" id="A0AAJ7SG94"/>
<dbReference type="RefSeq" id="XP_028967212.1">
    <property type="nucleotide sequence ID" value="XM_029111379.1"/>
</dbReference>
<gene>
    <name evidence="10" type="primary">LOC100908218</name>
</gene>
<evidence type="ECO:0000256" key="7">
    <source>
        <dbReference type="SAM" id="SignalP"/>
    </source>
</evidence>
<evidence type="ECO:0000313" key="9">
    <source>
        <dbReference type="Proteomes" id="UP000694867"/>
    </source>
</evidence>
<sequence length="294" mass="33306">MTAGGVAFSVIVTLFQSSICANYKGLFYGRDWGYEQSIAPRAWQSKFPACAGARQSPINIDLSHVVVNSSLGRILLHGFKDKRVYNVKNIGSTVLLLPMIADPPIGLVNGDDRYHLHSVHFHWTSEHAINGQYYSLECHMLMFNEKYADLYKAFEYPDGLEVVSTLFALSPYSNNPRLAVLTDAVAHILEPEFSINVTMALEDILPNHISAYFRYYGSLTVPPCDEIVTWTLFYPPTFIGPKQLRLFRYLHRLSLNDKLDSWKKLDNIRPLQPLNDRAVQMYTTSSYAPLYAAG</sequence>
<evidence type="ECO:0000256" key="4">
    <source>
        <dbReference type="ARBA" id="ARBA00022833"/>
    </source>
</evidence>
<feature type="domain" description="Alpha-carbonic anhydrase" evidence="8">
    <location>
        <begin position="30"/>
        <end position="283"/>
    </location>
</feature>
<dbReference type="InterPro" id="IPR023561">
    <property type="entry name" value="Carbonic_anhydrase_a-class"/>
</dbReference>
<keyword evidence="5" id="KW-0456">Lyase</keyword>
<evidence type="ECO:0000259" key="8">
    <source>
        <dbReference type="PROSITE" id="PS51144"/>
    </source>
</evidence>
<evidence type="ECO:0000256" key="3">
    <source>
        <dbReference type="ARBA" id="ARBA00022723"/>
    </source>
</evidence>
<dbReference type="EC" id="4.2.1.1" evidence="2"/>
<evidence type="ECO:0000256" key="5">
    <source>
        <dbReference type="ARBA" id="ARBA00023239"/>
    </source>
</evidence>
<comment type="similarity">
    <text evidence="1">Belongs to the alpha-carbonic anhydrase family.</text>
</comment>
<keyword evidence="3" id="KW-0479">Metal-binding</keyword>
<evidence type="ECO:0000256" key="2">
    <source>
        <dbReference type="ARBA" id="ARBA00012925"/>
    </source>
</evidence>
<reference evidence="10" key="1">
    <citation type="submission" date="2025-08" db="UniProtKB">
        <authorList>
            <consortium name="RefSeq"/>
        </authorList>
    </citation>
    <scope>IDENTIFICATION</scope>
</reference>
<proteinExistence type="inferred from homology"/>
<dbReference type="GO" id="GO:0004089">
    <property type="term" value="F:carbonate dehydratase activity"/>
    <property type="evidence" value="ECO:0007669"/>
    <property type="project" value="UniProtKB-EC"/>
</dbReference>
<keyword evidence="7" id="KW-0732">Signal</keyword>
<evidence type="ECO:0000256" key="1">
    <source>
        <dbReference type="ARBA" id="ARBA00010718"/>
    </source>
</evidence>
<dbReference type="Pfam" id="PF00194">
    <property type="entry name" value="Carb_anhydrase"/>
    <property type="match status" value="1"/>
</dbReference>
<dbReference type="CDD" id="cd00326">
    <property type="entry name" value="alpha_CA"/>
    <property type="match status" value="1"/>
</dbReference>
<dbReference type="PROSITE" id="PS51144">
    <property type="entry name" value="ALPHA_CA_2"/>
    <property type="match status" value="1"/>
</dbReference>
<dbReference type="Proteomes" id="UP000694867">
    <property type="component" value="Unplaced"/>
</dbReference>
<dbReference type="InterPro" id="IPR001148">
    <property type="entry name" value="CA_dom"/>
</dbReference>
<keyword evidence="4" id="KW-0862">Zinc</keyword>
<dbReference type="GO" id="GO:0005886">
    <property type="term" value="C:plasma membrane"/>
    <property type="evidence" value="ECO:0007669"/>
    <property type="project" value="TreeGrafter"/>
</dbReference>
<dbReference type="PANTHER" id="PTHR18952">
    <property type="entry name" value="CARBONIC ANHYDRASE"/>
    <property type="match status" value="1"/>
</dbReference>
<dbReference type="KEGG" id="goe:100908218"/>